<dbReference type="PANTHER" id="PTHR28290:SF1">
    <property type="entry name" value="ENHANCER OF TRANSLATION TERMINATION 1"/>
    <property type="match status" value="1"/>
</dbReference>
<dbReference type="AlphaFoldDB" id="A0AAD7QTC5"/>
<reference evidence="9" key="1">
    <citation type="submission" date="2023-03" db="EMBL/GenBank/DDBJ databases">
        <title>Near-Complete genome sequence of Lipomyces tetrasporous NRRL Y-64009, an oleaginous yeast capable of growing on lignocellulosic hydrolysates.</title>
        <authorList>
            <consortium name="Lawrence Berkeley National Laboratory"/>
            <person name="Jagtap S.S."/>
            <person name="Liu J.-J."/>
            <person name="Walukiewicz H.E."/>
            <person name="Pangilinan J."/>
            <person name="Lipzen A."/>
            <person name="Ahrendt S."/>
            <person name="Koriabine M."/>
            <person name="Cobaugh K."/>
            <person name="Salamov A."/>
            <person name="Yoshinaga Y."/>
            <person name="Ng V."/>
            <person name="Daum C."/>
            <person name="Grigoriev I.V."/>
            <person name="Slininger P.J."/>
            <person name="Dien B.S."/>
            <person name="Jin Y.-S."/>
            <person name="Rao C.V."/>
        </authorList>
    </citation>
    <scope>NUCLEOTIDE SEQUENCE</scope>
    <source>
        <strain evidence="9">NRRL Y-64009</strain>
    </source>
</reference>
<evidence type="ECO:0000313" key="9">
    <source>
        <dbReference type="EMBL" id="KAJ8101075.1"/>
    </source>
</evidence>
<name>A0AAD7QTC5_9ASCO</name>
<dbReference type="EMBL" id="JARPMG010000004">
    <property type="protein sequence ID" value="KAJ8101075.1"/>
    <property type="molecule type" value="Genomic_DNA"/>
</dbReference>
<dbReference type="Proteomes" id="UP001217417">
    <property type="component" value="Unassembled WGS sequence"/>
</dbReference>
<accession>A0AAD7QTC5</accession>
<dbReference type="GO" id="GO:0005634">
    <property type="term" value="C:nucleus"/>
    <property type="evidence" value="ECO:0007669"/>
    <property type="project" value="UniProtKB-SubCell"/>
</dbReference>
<gene>
    <name evidence="9" type="ORF">POJ06DRAFT_87942</name>
</gene>
<organism evidence="9 10">
    <name type="scientific">Lipomyces tetrasporus</name>
    <dbReference type="NCBI Taxonomy" id="54092"/>
    <lineage>
        <taxon>Eukaryota</taxon>
        <taxon>Fungi</taxon>
        <taxon>Dikarya</taxon>
        <taxon>Ascomycota</taxon>
        <taxon>Saccharomycotina</taxon>
        <taxon>Lipomycetes</taxon>
        <taxon>Lipomycetales</taxon>
        <taxon>Lipomycetaceae</taxon>
        <taxon>Lipomyces</taxon>
    </lineage>
</organism>
<evidence type="ECO:0000256" key="2">
    <source>
        <dbReference type="ARBA" id="ARBA00007273"/>
    </source>
</evidence>
<keyword evidence="6" id="KW-0804">Transcription</keyword>
<sequence length="402" mass="44883">MSTKRTGPQGLAKSAKRKKVANEDPTAAEQQTIELPDDVDPEDELGQLYALHSNYMQSTKESPKLLYAIVHDCDRQLRNSKTPLPPKFHKVYAEALSMLSAFAKKRKSRPTPVAPSSAAEQSAVTSADSPEDFLLASIERAEIGLENYPKSIDILVVRSETYLALVELKLKNSAKSKNVEGCVSAIQNAIKDYDQALMLFTELPRKVTEDRKDGEQDVKDNANTTEITAEHFVKVLQRISKVLETTLESDFIAERFPDLYTWNECRWVAELDKAPEDKLLHRGLGEFYLARAYPYVATVESQYEDDNSDSDGEELDRQPNVAAEHAKEFLKKSLTHLYAAESGEDDGAFLAVIAEAQISLANLDSDEDAQNELYAEAVKRLRKAQELGAGDFTDMISEIQNT</sequence>
<protein>
    <recommendedName>
        <fullName evidence="3">Enhancer of translation termination 1</fullName>
    </recommendedName>
</protein>
<evidence type="ECO:0000256" key="4">
    <source>
        <dbReference type="ARBA" id="ARBA00022845"/>
    </source>
</evidence>
<dbReference type="GO" id="GO:2000640">
    <property type="term" value="P:positive regulation of SREBP signaling pathway"/>
    <property type="evidence" value="ECO:0007669"/>
    <property type="project" value="TreeGrafter"/>
</dbReference>
<evidence type="ECO:0000313" key="10">
    <source>
        <dbReference type="Proteomes" id="UP001217417"/>
    </source>
</evidence>
<dbReference type="Pfam" id="PF12753">
    <property type="entry name" value="Nro1"/>
    <property type="match status" value="2"/>
</dbReference>
<comment type="caution">
    <text evidence="9">The sequence shown here is derived from an EMBL/GenBank/DDBJ whole genome shotgun (WGS) entry which is preliminary data.</text>
</comment>
<evidence type="ECO:0000256" key="8">
    <source>
        <dbReference type="SAM" id="MobiDB-lite"/>
    </source>
</evidence>
<evidence type="ECO:0000256" key="1">
    <source>
        <dbReference type="ARBA" id="ARBA00004123"/>
    </source>
</evidence>
<dbReference type="GO" id="GO:0006417">
    <property type="term" value="P:regulation of translation"/>
    <property type="evidence" value="ECO:0007669"/>
    <property type="project" value="UniProtKB-KW"/>
</dbReference>
<dbReference type="PANTHER" id="PTHR28290">
    <property type="entry name" value="ENHANCER OF TRANSLATION TERMINATION 1"/>
    <property type="match status" value="1"/>
</dbReference>
<keyword evidence="10" id="KW-1185">Reference proteome</keyword>
<dbReference type="RefSeq" id="XP_056044525.1">
    <property type="nucleotide sequence ID" value="XM_056191694.1"/>
</dbReference>
<evidence type="ECO:0000256" key="5">
    <source>
        <dbReference type="ARBA" id="ARBA00023015"/>
    </source>
</evidence>
<dbReference type="InterPro" id="IPR024318">
    <property type="entry name" value="Nro1/ETT1"/>
</dbReference>
<comment type="subcellular location">
    <subcellularLocation>
        <location evidence="1">Nucleus</location>
    </subcellularLocation>
</comment>
<comment type="similarity">
    <text evidence="2">Belongs to the ETT1 family.</text>
</comment>
<dbReference type="GeneID" id="80886860"/>
<feature type="region of interest" description="Disordered" evidence="8">
    <location>
        <begin position="1"/>
        <end position="41"/>
    </location>
</feature>
<proteinExistence type="inferred from homology"/>
<keyword evidence="4" id="KW-0810">Translation regulation</keyword>
<evidence type="ECO:0000256" key="7">
    <source>
        <dbReference type="ARBA" id="ARBA00023242"/>
    </source>
</evidence>
<keyword evidence="5" id="KW-0805">Transcription regulation</keyword>
<keyword evidence="7" id="KW-0539">Nucleus</keyword>
<evidence type="ECO:0000256" key="3">
    <source>
        <dbReference type="ARBA" id="ARBA00017359"/>
    </source>
</evidence>
<evidence type="ECO:0000256" key="6">
    <source>
        <dbReference type="ARBA" id="ARBA00023163"/>
    </source>
</evidence>